<proteinExistence type="predicted"/>
<evidence type="ECO:0000313" key="2">
    <source>
        <dbReference type="Proteomes" id="UP000640274"/>
    </source>
</evidence>
<gene>
    <name evidence="1" type="ORF">JFN88_05900</name>
</gene>
<dbReference type="EMBL" id="JAELUP010000014">
    <property type="protein sequence ID" value="MBJ6360849.1"/>
    <property type="molecule type" value="Genomic_DNA"/>
</dbReference>
<protein>
    <submittedName>
        <fullName evidence="1">Uncharacterized protein</fullName>
    </submittedName>
</protein>
<reference evidence="1" key="1">
    <citation type="submission" date="2020-12" db="EMBL/GenBank/DDBJ databases">
        <authorList>
            <person name="Huq M.A."/>
        </authorList>
    </citation>
    <scope>NUCLEOTIDE SEQUENCE</scope>
    <source>
        <strain evidence="1">MAHUQ-46</strain>
    </source>
</reference>
<sequence length="66" mass="7681">MLNYNSNKTYESIPRKRLDLVGAIGSVTRRIEILDAFEDRGEVEVRVRDSMGNEYWTELDDDISLD</sequence>
<evidence type="ECO:0000313" key="1">
    <source>
        <dbReference type="EMBL" id="MBJ6360849.1"/>
    </source>
</evidence>
<accession>A0A934MPY2</accession>
<dbReference type="AlphaFoldDB" id="A0A934MPY2"/>
<keyword evidence="2" id="KW-1185">Reference proteome</keyword>
<name>A0A934MPY2_9BACL</name>
<dbReference type="Proteomes" id="UP000640274">
    <property type="component" value="Unassembled WGS sequence"/>
</dbReference>
<comment type="caution">
    <text evidence="1">The sequence shown here is derived from an EMBL/GenBank/DDBJ whole genome shotgun (WGS) entry which is preliminary data.</text>
</comment>
<organism evidence="1 2">
    <name type="scientific">Paenibacillus roseus</name>
    <dbReference type="NCBI Taxonomy" id="2798579"/>
    <lineage>
        <taxon>Bacteria</taxon>
        <taxon>Bacillati</taxon>
        <taxon>Bacillota</taxon>
        <taxon>Bacilli</taxon>
        <taxon>Bacillales</taxon>
        <taxon>Paenibacillaceae</taxon>
        <taxon>Paenibacillus</taxon>
    </lineage>
</organism>